<dbReference type="Proteomes" id="UP000324222">
    <property type="component" value="Unassembled WGS sequence"/>
</dbReference>
<dbReference type="EMBL" id="VSRR010000793">
    <property type="protein sequence ID" value="MPC19684.1"/>
    <property type="molecule type" value="Genomic_DNA"/>
</dbReference>
<name>A0A5B7DEK7_PORTR</name>
<proteinExistence type="predicted"/>
<gene>
    <name evidence="1" type="ORF">E2C01_012610</name>
</gene>
<comment type="caution">
    <text evidence="1">The sequence shown here is derived from an EMBL/GenBank/DDBJ whole genome shotgun (WGS) entry which is preliminary data.</text>
</comment>
<dbReference type="AlphaFoldDB" id="A0A5B7DEK7"/>
<organism evidence="1 2">
    <name type="scientific">Portunus trituberculatus</name>
    <name type="common">Swimming crab</name>
    <name type="synonym">Neptunus trituberculatus</name>
    <dbReference type="NCBI Taxonomy" id="210409"/>
    <lineage>
        <taxon>Eukaryota</taxon>
        <taxon>Metazoa</taxon>
        <taxon>Ecdysozoa</taxon>
        <taxon>Arthropoda</taxon>
        <taxon>Crustacea</taxon>
        <taxon>Multicrustacea</taxon>
        <taxon>Malacostraca</taxon>
        <taxon>Eumalacostraca</taxon>
        <taxon>Eucarida</taxon>
        <taxon>Decapoda</taxon>
        <taxon>Pleocyemata</taxon>
        <taxon>Brachyura</taxon>
        <taxon>Eubrachyura</taxon>
        <taxon>Portunoidea</taxon>
        <taxon>Portunidae</taxon>
        <taxon>Portuninae</taxon>
        <taxon>Portunus</taxon>
    </lineage>
</organism>
<evidence type="ECO:0000313" key="1">
    <source>
        <dbReference type="EMBL" id="MPC19684.1"/>
    </source>
</evidence>
<evidence type="ECO:0000313" key="2">
    <source>
        <dbReference type="Proteomes" id="UP000324222"/>
    </source>
</evidence>
<reference evidence="1 2" key="1">
    <citation type="submission" date="2019-05" db="EMBL/GenBank/DDBJ databases">
        <title>Another draft genome of Portunus trituberculatus and its Hox gene families provides insights of decapod evolution.</title>
        <authorList>
            <person name="Jeong J.-H."/>
            <person name="Song I."/>
            <person name="Kim S."/>
            <person name="Choi T."/>
            <person name="Kim D."/>
            <person name="Ryu S."/>
            <person name="Kim W."/>
        </authorList>
    </citation>
    <scope>NUCLEOTIDE SEQUENCE [LARGE SCALE GENOMIC DNA]</scope>
    <source>
        <tissue evidence="1">Muscle</tissue>
    </source>
</reference>
<sequence>MVVCTAMASAVRMQANIFACTAQALSSRVVCAAGLLVVVGEGVCQFSPRVEFHVRSHPVR</sequence>
<protein>
    <submittedName>
        <fullName evidence="1">Uncharacterized protein</fullName>
    </submittedName>
</protein>
<accession>A0A5B7DEK7</accession>
<keyword evidence="2" id="KW-1185">Reference proteome</keyword>